<dbReference type="PANTHER" id="PTHR43140:SF1">
    <property type="entry name" value="TYPE I RESTRICTION ENZYME ECOKI SPECIFICITY SUBUNIT"/>
    <property type="match status" value="1"/>
</dbReference>
<dbReference type="InterPro" id="IPR051212">
    <property type="entry name" value="Type-I_RE_S_subunit"/>
</dbReference>
<dbReference type="CDD" id="cd17268">
    <property type="entry name" value="RMtype1_S_Ara36733I_TRD1-CR1_like"/>
    <property type="match status" value="1"/>
</dbReference>
<dbReference type="RefSeq" id="WP_344372820.1">
    <property type="nucleotide sequence ID" value="NZ_BAAAPW010000002.1"/>
</dbReference>
<dbReference type="Gene3D" id="3.90.220.20">
    <property type="entry name" value="DNA methylase specificity domains"/>
    <property type="match status" value="2"/>
</dbReference>
<dbReference type="InterPro" id="IPR000055">
    <property type="entry name" value="Restrct_endonuc_typeI_TRD"/>
</dbReference>
<dbReference type="GO" id="GO:0004519">
    <property type="term" value="F:endonuclease activity"/>
    <property type="evidence" value="ECO:0007669"/>
    <property type="project" value="UniProtKB-KW"/>
</dbReference>
<reference evidence="6 7" key="1">
    <citation type="journal article" date="2019" name="Int. J. Syst. Evol. Microbiol.">
        <title>The Global Catalogue of Microorganisms (GCM) 10K type strain sequencing project: providing services to taxonomists for standard genome sequencing and annotation.</title>
        <authorList>
            <consortium name="The Broad Institute Genomics Platform"/>
            <consortium name="The Broad Institute Genome Sequencing Center for Infectious Disease"/>
            <person name="Wu L."/>
            <person name="Ma J."/>
        </authorList>
    </citation>
    <scope>NUCLEOTIDE SEQUENCE [LARGE SCALE GENOMIC DNA]</scope>
    <source>
        <strain evidence="6 7">JCM 15672</strain>
    </source>
</reference>
<keyword evidence="2" id="KW-0680">Restriction system</keyword>
<comment type="subunit">
    <text evidence="4">The methyltransferase is composed of M and S polypeptides.</text>
</comment>
<protein>
    <submittedName>
        <fullName evidence="6">Restriction endonuclease subunit S</fullName>
    </submittedName>
</protein>
<evidence type="ECO:0000256" key="2">
    <source>
        <dbReference type="ARBA" id="ARBA00022747"/>
    </source>
</evidence>
<evidence type="ECO:0000313" key="6">
    <source>
        <dbReference type="EMBL" id="GAA2035963.1"/>
    </source>
</evidence>
<dbReference type="PANTHER" id="PTHR43140">
    <property type="entry name" value="TYPE-1 RESTRICTION ENZYME ECOKI SPECIFICITY PROTEIN"/>
    <property type="match status" value="1"/>
</dbReference>
<evidence type="ECO:0000256" key="1">
    <source>
        <dbReference type="ARBA" id="ARBA00010923"/>
    </source>
</evidence>
<dbReference type="SUPFAM" id="SSF116734">
    <property type="entry name" value="DNA methylase specificity domain"/>
    <property type="match status" value="2"/>
</dbReference>
<dbReference type="Proteomes" id="UP001501196">
    <property type="component" value="Unassembled WGS sequence"/>
</dbReference>
<feature type="domain" description="Type I restriction modification DNA specificity" evidence="5">
    <location>
        <begin position="14"/>
        <end position="190"/>
    </location>
</feature>
<name>A0ABN2UFB1_9MICO</name>
<keyword evidence="7" id="KW-1185">Reference proteome</keyword>
<dbReference type="InterPro" id="IPR044946">
    <property type="entry name" value="Restrct_endonuc_typeI_TRD_sf"/>
</dbReference>
<feature type="domain" description="Type I restriction modification DNA specificity" evidence="5">
    <location>
        <begin position="213"/>
        <end position="387"/>
    </location>
</feature>
<keyword evidence="3" id="KW-0238">DNA-binding</keyword>
<dbReference type="Pfam" id="PF01420">
    <property type="entry name" value="Methylase_S"/>
    <property type="match status" value="2"/>
</dbReference>
<dbReference type="CDD" id="cd17283">
    <property type="entry name" value="RMtype1_S_Hpy180ORF7835P_TRD2-CR2_like"/>
    <property type="match status" value="1"/>
</dbReference>
<organism evidence="6 7">
    <name type="scientific">Agromyces tropicus</name>
    <dbReference type="NCBI Taxonomy" id="555371"/>
    <lineage>
        <taxon>Bacteria</taxon>
        <taxon>Bacillati</taxon>
        <taxon>Actinomycetota</taxon>
        <taxon>Actinomycetes</taxon>
        <taxon>Micrococcales</taxon>
        <taxon>Microbacteriaceae</taxon>
        <taxon>Agromyces</taxon>
    </lineage>
</organism>
<comment type="similarity">
    <text evidence="1">Belongs to the type-I restriction system S methylase family.</text>
</comment>
<accession>A0ABN2UFB1</accession>
<keyword evidence="6" id="KW-0378">Hydrolase</keyword>
<dbReference type="EMBL" id="BAAAPW010000002">
    <property type="protein sequence ID" value="GAA2035963.1"/>
    <property type="molecule type" value="Genomic_DNA"/>
</dbReference>
<proteinExistence type="inferred from homology"/>
<keyword evidence="6" id="KW-0255">Endonuclease</keyword>
<gene>
    <name evidence="6" type="ORF">GCM10009819_20630</name>
</gene>
<evidence type="ECO:0000313" key="7">
    <source>
        <dbReference type="Proteomes" id="UP001501196"/>
    </source>
</evidence>
<evidence type="ECO:0000259" key="5">
    <source>
        <dbReference type="Pfam" id="PF01420"/>
    </source>
</evidence>
<comment type="caution">
    <text evidence="6">The sequence shown here is derived from an EMBL/GenBank/DDBJ whole genome shotgun (WGS) entry which is preliminary data.</text>
</comment>
<evidence type="ECO:0000256" key="3">
    <source>
        <dbReference type="ARBA" id="ARBA00023125"/>
    </source>
</evidence>
<sequence>MSRVGELLAELSPGGVEYRNLGELGEIIRGRRFTKSDVAVEGLPSIHYGEIYTTYGISAITTVSHVRADLRPQLRFAKPGDVVIAAVGETVEDVGRGVAWLGEVEVAVHDDCFMFRSTLLDPKFVAYFLRTESLIRQKDKYIARAKVNRIAGDSIAKLRIPVPPIEVQREIVRILDQFTQLEAELEAELEARRTQYDYYAEELLSVDADTPRVRFGDVATVVRGASPRPIQQFITDAEDGAPWIKIGDVPPDGKYITGTAQRVTLAGAAKSRRVLPGDFVLSNSMSFGRPYISKIEGYIHDGWLAISGFEESYVADYLYYLLRSAPIQDEFKRRAGAGTVQNLNAEIVRSVEIPLPPQEVQIRVVKLLDRFDTLLNDISIGLPAELNARRKQYEYYRDKLLAFREAE</sequence>
<evidence type="ECO:0000256" key="4">
    <source>
        <dbReference type="ARBA" id="ARBA00038652"/>
    </source>
</evidence>
<keyword evidence="6" id="KW-0540">Nuclease</keyword>